<dbReference type="Pfam" id="PF07681">
    <property type="entry name" value="DoxX"/>
    <property type="match status" value="1"/>
</dbReference>
<dbReference type="RefSeq" id="WP_344728980.1">
    <property type="nucleotide sequence ID" value="NZ_BAABBI010000001.1"/>
</dbReference>
<feature type="transmembrane region" description="Helical" evidence="5">
    <location>
        <begin position="107"/>
        <end position="125"/>
    </location>
</feature>
<accession>A0ABP7H543</accession>
<feature type="transmembrane region" description="Helical" evidence="5">
    <location>
        <begin position="7"/>
        <end position="26"/>
    </location>
</feature>
<comment type="subcellular location">
    <subcellularLocation>
        <location evidence="1">Membrane</location>
        <topology evidence="1">Multi-pass membrane protein</topology>
    </subcellularLocation>
</comment>
<feature type="transmembrane region" description="Helical" evidence="5">
    <location>
        <begin position="56"/>
        <end position="75"/>
    </location>
</feature>
<evidence type="ECO:0000313" key="7">
    <source>
        <dbReference type="Proteomes" id="UP001501456"/>
    </source>
</evidence>
<name>A0ABP7H543_9FLAO</name>
<sequence length="135" mass="15050">MKHYGDIIIRIGFGLLFIWGGLEKFFEGFLGGVGLEYMADVLKKTGWHFLGDNGTLVLAIFLAATELVAGILLIINKKITVSYLYVSFLMLVALLTVHIPSGNWMNSMIHIALFTSLLGLGLNTFEKEKALWQQK</sequence>
<keyword evidence="2 5" id="KW-0812">Transmembrane</keyword>
<evidence type="ECO:0000256" key="5">
    <source>
        <dbReference type="SAM" id="Phobius"/>
    </source>
</evidence>
<keyword evidence="7" id="KW-1185">Reference proteome</keyword>
<organism evidence="6 7">
    <name type="scientific">Corallibacter vietnamensis</name>
    <dbReference type="NCBI Taxonomy" id="904130"/>
    <lineage>
        <taxon>Bacteria</taxon>
        <taxon>Pseudomonadati</taxon>
        <taxon>Bacteroidota</taxon>
        <taxon>Flavobacteriia</taxon>
        <taxon>Flavobacteriales</taxon>
        <taxon>Flavobacteriaceae</taxon>
        <taxon>Corallibacter</taxon>
    </lineage>
</organism>
<comment type="caution">
    <text evidence="6">The sequence shown here is derived from an EMBL/GenBank/DDBJ whole genome shotgun (WGS) entry which is preliminary data.</text>
</comment>
<evidence type="ECO:0000256" key="4">
    <source>
        <dbReference type="ARBA" id="ARBA00023136"/>
    </source>
</evidence>
<evidence type="ECO:0000256" key="1">
    <source>
        <dbReference type="ARBA" id="ARBA00004141"/>
    </source>
</evidence>
<reference evidence="7" key="1">
    <citation type="journal article" date="2019" name="Int. J. Syst. Evol. Microbiol.">
        <title>The Global Catalogue of Microorganisms (GCM) 10K type strain sequencing project: providing services to taxonomists for standard genome sequencing and annotation.</title>
        <authorList>
            <consortium name="The Broad Institute Genomics Platform"/>
            <consortium name="The Broad Institute Genome Sequencing Center for Infectious Disease"/>
            <person name="Wu L."/>
            <person name="Ma J."/>
        </authorList>
    </citation>
    <scope>NUCLEOTIDE SEQUENCE [LARGE SCALE GENOMIC DNA]</scope>
    <source>
        <strain evidence="7">JCM 17525</strain>
    </source>
</reference>
<evidence type="ECO:0000256" key="2">
    <source>
        <dbReference type="ARBA" id="ARBA00022692"/>
    </source>
</evidence>
<dbReference type="Proteomes" id="UP001501456">
    <property type="component" value="Unassembled WGS sequence"/>
</dbReference>
<proteinExistence type="predicted"/>
<evidence type="ECO:0000313" key="6">
    <source>
        <dbReference type="EMBL" id="GAA3783870.1"/>
    </source>
</evidence>
<keyword evidence="3 5" id="KW-1133">Transmembrane helix</keyword>
<gene>
    <name evidence="6" type="ORF">GCM10022271_15230</name>
</gene>
<feature type="transmembrane region" description="Helical" evidence="5">
    <location>
        <begin position="82"/>
        <end position="101"/>
    </location>
</feature>
<dbReference type="InterPro" id="IPR032808">
    <property type="entry name" value="DoxX"/>
</dbReference>
<keyword evidence="4 5" id="KW-0472">Membrane</keyword>
<dbReference type="EMBL" id="BAABBI010000001">
    <property type="protein sequence ID" value="GAA3783870.1"/>
    <property type="molecule type" value="Genomic_DNA"/>
</dbReference>
<evidence type="ECO:0000256" key="3">
    <source>
        <dbReference type="ARBA" id="ARBA00022989"/>
    </source>
</evidence>
<protein>
    <recommendedName>
        <fullName evidence="8">DoxX family protein</fullName>
    </recommendedName>
</protein>
<evidence type="ECO:0008006" key="8">
    <source>
        <dbReference type="Google" id="ProtNLM"/>
    </source>
</evidence>